<accession>A0A059ZVJ6</accession>
<gene>
    <name evidence="1" type="ORF">Acaty_m0171</name>
</gene>
<dbReference type="KEGG" id="acz:Acaty_m0171"/>
<sequence>MKAPPIDEADALLEDWDRLFPAGLSDEAAAALLHFVDALGSLLESRYGAQARAHQIRSADPHPPF</sequence>
<dbReference type="HOGENOM" id="CLU_2839675_0_0_6"/>
<geneLocation type="plasmid" evidence="2">
    <name>megaPlasmid mpAca1.1</name>
</geneLocation>
<dbReference type="Proteomes" id="UP000005522">
    <property type="component" value="Plasmid megap mpAca1.1"/>
</dbReference>
<dbReference type="AlphaFoldDB" id="A0A059ZVJ6"/>
<evidence type="ECO:0000313" key="1">
    <source>
        <dbReference type="EMBL" id="AIA56744.1"/>
    </source>
</evidence>
<keyword evidence="1" id="KW-0614">Plasmid</keyword>
<name>A0A059ZVJ6_ACICK</name>
<reference evidence="1 2" key="1">
    <citation type="journal article" date="2009" name="J. Bacteriol.">
        <title>Draft genome sequence of the extremely acidophilic bacterium Acidithiobacillus caldus ATCC 51756 reveals metabolic versatility in the genus Acidithiobacillus.</title>
        <authorList>
            <person name="Valdes J."/>
            <person name="Quatrini R."/>
            <person name="Hallberg K."/>
            <person name="Dopson M."/>
            <person name="Valenzuela P.D."/>
            <person name="Holmes D.S."/>
        </authorList>
    </citation>
    <scope>NUCLEOTIDE SEQUENCE [LARGE SCALE GENOMIC DNA]</scope>
    <source>
        <strain evidence="2">ATCC 51756 / DSM 8584 / KU</strain>
        <plasmid evidence="2">megaPlasmid mpAca1.1</plasmid>
    </source>
</reference>
<proteinExistence type="predicted"/>
<protein>
    <submittedName>
        <fullName evidence="1">Uncharacterized protein</fullName>
    </submittedName>
</protein>
<organism evidence="1 2">
    <name type="scientific">Acidithiobacillus caldus (strain ATCC 51756 / DSM 8584 / KU)</name>
    <dbReference type="NCBI Taxonomy" id="637389"/>
    <lineage>
        <taxon>Bacteria</taxon>
        <taxon>Pseudomonadati</taxon>
        <taxon>Pseudomonadota</taxon>
        <taxon>Acidithiobacillia</taxon>
        <taxon>Acidithiobacillales</taxon>
        <taxon>Acidithiobacillaceae</taxon>
        <taxon>Acidithiobacillus</taxon>
    </lineage>
</organism>
<evidence type="ECO:0000313" key="2">
    <source>
        <dbReference type="Proteomes" id="UP000005522"/>
    </source>
</evidence>
<dbReference type="EMBL" id="CP005987">
    <property type="protein sequence ID" value="AIA56744.1"/>
    <property type="molecule type" value="Genomic_DNA"/>
</dbReference>
<dbReference type="RefSeq" id="WP_004867653.1">
    <property type="nucleotide sequence ID" value="NZ_CP005987.1"/>
</dbReference>